<dbReference type="CDD" id="cd05797">
    <property type="entry name" value="Ribosomal_L10"/>
    <property type="match status" value="1"/>
</dbReference>
<evidence type="ECO:0000313" key="8">
    <source>
        <dbReference type="EMBL" id="AHH09544.1"/>
    </source>
</evidence>
<keyword evidence="7" id="KW-0694">RNA-binding</keyword>
<dbReference type="InterPro" id="IPR001790">
    <property type="entry name" value="Ribosomal_uL10"/>
</dbReference>
<protein>
    <recommendedName>
        <fullName evidence="6 7">Large ribosomal subunit protein uL10</fullName>
    </recommendedName>
</protein>
<evidence type="ECO:0000256" key="4">
    <source>
        <dbReference type="ARBA" id="ARBA00022980"/>
    </source>
</evidence>
<evidence type="ECO:0000313" key="9">
    <source>
        <dbReference type="Proteomes" id="UP000019331"/>
    </source>
</evidence>
<organism evidence="8 9">
    <name type="scientific">Borrelia parkeri SLO</name>
    <dbReference type="NCBI Taxonomy" id="1313294"/>
    <lineage>
        <taxon>Bacteria</taxon>
        <taxon>Pseudomonadati</taxon>
        <taxon>Spirochaetota</taxon>
        <taxon>Spirochaetia</taxon>
        <taxon>Spirochaetales</taxon>
        <taxon>Borreliaceae</taxon>
        <taxon>Borrelia</taxon>
    </lineage>
</organism>
<comment type="subunit">
    <text evidence="7">Part of the ribosomal stalk of the 50S ribosomal subunit. The N-terminus interacts with L11 and the large rRNA to form the base of the stalk. The C-terminus forms an elongated spine to which L12 dimers bind in a sequential fashion forming a multimeric L10(L12)X complex.</text>
</comment>
<keyword evidence="5 7" id="KW-0687">Ribonucleoprotein</keyword>
<dbReference type="PANTHER" id="PTHR11560">
    <property type="entry name" value="39S RIBOSOMAL PROTEIN L10, MITOCHONDRIAL"/>
    <property type="match status" value="1"/>
</dbReference>
<dbReference type="SUPFAM" id="SSF160369">
    <property type="entry name" value="Ribosomal protein L10-like"/>
    <property type="match status" value="1"/>
</dbReference>
<accession>A0ABM5PK62</accession>
<keyword evidence="3 7" id="KW-0699">rRNA-binding</keyword>
<dbReference type="GO" id="GO:0005840">
    <property type="term" value="C:ribosome"/>
    <property type="evidence" value="ECO:0007669"/>
    <property type="project" value="UniProtKB-KW"/>
</dbReference>
<reference evidence="8" key="1">
    <citation type="submission" date="2016-10" db="EMBL/GenBank/DDBJ databases">
        <title>Comparative Genomics of Relapsing Fever Spirochetes.</title>
        <authorList>
            <person name="Schwan T.G."/>
            <person name="Raffel S.J."/>
            <person name="Porcella S.F."/>
            <person name="Martens C.A."/>
            <person name="Bruno D.P."/>
            <person name="Ricklefs S.M."/>
            <person name="Barbian K.B."/>
        </authorList>
    </citation>
    <scope>NUCLEOTIDE SEQUENCE</scope>
    <source>
        <strain evidence="8">SLO</strain>
    </source>
</reference>
<comment type="function">
    <text evidence="1 7">Forms part of the ribosomal stalk, playing a central role in the interaction of the ribosome with GTP-bound translation factors.</text>
</comment>
<dbReference type="Gene3D" id="3.30.70.1730">
    <property type="match status" value="1"/>
</dbReference>
<dbReference type="InterPro" id="IPR043141">
    <property type="entry name" value="Ribosomal_uL10-like_sf"/>
</dbReference>
<dbReference type="InterPro" id="IPR022973">
    <property type="entry name" value="Ribosomal_uL10_bac"/>
</dbReference>
<evidence type="ECO:0000256" key="5">
    <source>
        <dbReference type="ARBA" id="ARBA00023274"/>
    </source>
</evidence>
<evidence type="ECO:0000256" key="2">
    <source>
        <dbReference type="ARBA" id="ARBA00008889"/>
    </source>
</evidence>
<dbReference type="InterPro" id="IPR047865">
    <property type="entry name" value="Ribosomal_uL10_bac_type"/>
</dbReference>
<dbReference type="Proteomes" id="UP000019331">
    <property type="component" value="Chromosome"/>
</dbReference>
<comment type="similarity">
    <text evidence="2 7">Belongs to the universal ribosomal protein uL10 family.</text>
</comment>
<dbReference type="Pfam" id="PF00466">
    <property type="entry name" value="Ribosomal_L10"/>
    <property type="match status" value="1"/>
</dbReference>
<dbReference type="EMBL" id="CP005851">
    <property type="protein sequence ID" value="AHH09544.1"/>
    <property type="molecule type" value="Genomic_DNA"/>
</dbReference>
<proteinExistence type="inferred from homology"/>
<gene>
    <name evidence="7" type="primary">rplJ</name>
    <name evidence="8" type="ORF">BPA_0091600</name>
</gene>
<name>A0ABM5PK62_BORPR</name>
<evidence type="ECO:0000256" key="3">
    <source>
        <dbReference type="ARBA" id="ARBA00022730"/>
    </source>
</evidence>
<dbReference type="RefSeq" id="WP_025375412.1">
    <property type="nucleotide sequence ID" value="NZ_CP005851.2"/>
</dbReference>
<sequence length="165" mass="18569">MHAKINPKKVEMFNLLKEFLDGKDNVFFLDYRGLTVATLTELRNRVENEKGELKVVKNNIMKRVLKDKHMEGLDSYLLGPTAVVTAVDEANVIAKIFYEFVKTSSLKVKGGFVLGEVYDEAKLNAYSKLPTKKESISLFMSVLKAPISKLARTLKALSDVKDVKV</sequence>
<dbReference type="NCBIfam" id="NF000955">
    <property type="entry name" value="PRK00099.1-1"/>
    <property type="match status" value="1"/>
</dbReference>
<keyword evidence="9" id="KW-1185">Reference proteome</keyword>
<evidence type="ECO:0000256" key="1">
    <source>
        <dbReference type="ARBA" id="ARBA00002633"/>
    </source>
</evidence>
<evidence type="ECO:0000256" key="6">
    <source>
        <dbReference type="ARBA" id="ARBA00035202"/>
    </source>
</evidence>
<dbReference type="Gene3D" id="6.10.250.2350">
    <property type="match status" value="1"/>
</dbReference>
<evidence type="ECO:0000256" key="7">
    <source>
        <dbReference type="HAMAP-Rule" id="MF_00362"/>
    </source>
</evidence>
<dbReference type="HAMAP" id="MF_00362">
    <property type="entry name" value="Ribosomal_uL10"/>
    <property type="match status" value="1"/>
</dbReference>
<keyword evidence="4 7" id="KW-0689">Ribosomal protein</keyword>